<dbReference type="Proteomes" id="UP001622690">
    <property type="component" value="Chromosome"/>
</dbReference>
<evidence type="ECO:0000313" key="2">
    <source>
        <dbReference type="EMBL" id="WTO83077.1"/>
    </source>
</evidence>
<evidence type="ECO:0000256" key="1">
    <source>
        <dbReference type="SAM" id="MobiDB-lite"/>
    </source>
</evidence>
<reference evidence="2 3" key="1">
    <citation type="submission" date="2022-10" db="EMBL/GenBank/DDBJ databases">
        <title>The complete genomes of actinobacterial strains from the NBC collection.</title>
        <authorList>
            <person name="Joergensen T.S."/>
            <person name="Alvarez Arevalo M."/>
            <person name="Sterndorff E.B."/>
            <person name="Faurdal D."/>
            <person name="Vuksanovic O."/>
            <person name="Mourched A.-S."/>
            <person name="Charusanti P."/>
            <person name="Shaw S."/>
            <person name="Blin K."/>
            <person name="Weber T."/>
        </authorList>
    </citation>
    <scope>NUCLEOTIDE SEQUENCE [LARGE SCALE GENOMIC DNA]</scope>
    <source>
        <strain evidence="2 3">NBC_00206</strain>
    </source>
</reference>
<sequence>METQWEYRAVLAVDIEKSSGRGNTALVRNRATLRELLRTAFVRSGVDWEACARHDLGDGLRVTAPAGTRKAPLVHPLVAELAGLLRAHNAGDRDPATRIRVRMALHAGEVGLTADGDVVGAPLETLARLLDAPPLRTALEQAPRSVPLALLMSRHVYDDTVRHGYEGIDADTFHEVGFTVKELTADAWLHTPGWTPPREPKRKARTRDRAAPGAVTMRNKASGNGVINAAQNGDLHVRITRHP</sequence>
<organism evidence="2 3">
    <name type="scientific">Streptomyces nigra</name>
    <dbReference type="NCBI Taxonomy" id="1827580"/>
    <lineage>
        <taxon>Bacteria</taxon>
        <taxon>Bacillati</taxon>
        <taxon>Actinomycetota</taxon>
        <taxon>Actinomycetes</taxon>
        <taxon>Kitasatosporales</taxon>
        <taxon>Streptomycetaceae</taxon>
        <taxon>Streptomyces</taxon>
    </lineage>
</organism>
<keyword evidence="3" id="KW-1185">Reference proteome</keyword>
<dbReference type="EMBL" id="CP108125">
    <property type="protein sequence ID" value="WTO83077.1"/>
    <property type="molecule type" value="Genomic_DNA"/>
</dbReference>
<proteinExistence type="predicted"/>
<protein>
    <submittedName>
        <fullName evidence="2">Uncharacterized protein</fullName>
    </submittedName>
</protein>
<dbReference type="RefSeq" id="WP_406257578.1">
    <property type="nucleotide sequence ID" value="NZ_CP108125.1"/>
</dbReference>
<name>A0ABZ1IV88_9ACTN</name>
<feature type="region of interest" description="Disordered" evidence="1">
    <location>
        <begin position="191"/>
        <end position="212"/>
    </location>
</feature>
<gene>
    <name evidence="2" type="ORF">OHU27_11855</name>
</gene>
<evidence type="ECO:0000313" key="3">
    <source>
        <dbReference type="Proteomes" id="UP001622690"/>
    </source>
</evidence>
<accession>A0ABZ1IV88</accession>